<protein>
    <submittedName>
        <fullName evidence="4">AcrR family transcriptional regulator</fullName>
    </submittedName>
</protein>
<dbReference type="RefSeq" id="WP_183601055.1">
    <property type="nucleotide sequence ID" value="NZ_JACHXK010000006.1"/>
</dbReference>
<evidence type="ECO:0000259" key="3">
    <source>
        <dbReference type="PROSITE" id="PS50977"/>
    </source>
</evidence>
<evidence type="ECO:0000256" key="1">
    <source>
        <dbReference type="ARBA" id="ARBA00023125"/>
    </source>
</evidence>
<evidence type="ECO:0000313" key="4">
    <source>
        <dbReference type="EMBL" id="MBB3111196.1"/>
    </source>
</evidence>
<dbReference type="GO" id="GO:0006355">
    <property type="term" value="P:regulation of DNA-templated transcription"/>
    <property type="evidence" value="ECO:0007669"/>
    <property type="project" value="UniProtKB-ARBA"/>
</dbReference>
<dbReference type="InterPro" id="IPR050109">
    <property type="entry name" value="HTH-type_TetR-like_transc_reg"/>
</dbReference>
<dbReference type="InterPro" id="IPR036271">
    <property type="entry name" value="Tet_transcr_reg_TetR-rel_C_sf"/>
</dbReference>
<dbReference type="SUPFAM" id="SSF46689">
    <property type="entry name" value="Homeodomain-like"/>
    <property type="match status" value="1"/>
</dbReference>
<dbReference type="AlphaFoldDB" id="A0A7W5AZM1"/>
<evidence type="ECO:0000313" key="5">
    <source>
        <dbReference type="Proteomes" id="UP000570361"/>
    </source>
</evidence>
<proteinExistence type="predicted"/>
<dbReference type="GO" id="GO:0003677">
    <property type="term" value="F:DNA binding"/>
    <property type="evidence" value="ECO:0007669"/>
    <property type="project" value="UniProtKB-UniRule"/>
</dbReference>
<feature type="domain" description="HTH tetR-type" evidence="3">
    <location>
        <begin position="19"/>
        <end position="79"/>
    </location>
</feature>
<dbReference type="PROSITE" id="PS50977">
    <property type="entry name" value="HTH_TETR_2"/>
    <property type="match status" value="1"/>
</dbReference>
<reference evidence="4 5" key="1">
    <citation type="submission" date="2020-08" db="EMBL/GenBank/DDBJ databases">
        <title>Genomic Encyclopedia of Type Strains, Phase III (KMG-III): the genomes of soil and plant-associated and newly described type strains.</title>
        <authorList>
            <person name="Whitman W."/>
        </authorList>
    </citation>
    <scope>NUCLEOTIDE SEQUENCE [LARGE SCALE GENOMIC DNA]</scope>
    <source>
        <strain evidence="4 5">CECT 5862</strain>
    </source>
</reference>
<evidence type="ECO:0000256" key="2">
    <source>
        <dbReference type="PROSITE-ProRule" id="PRU00335"/>
    </source>
</evidence>
<dbReference type="Proteomes" id="UP000570361">
    <property type="component" value="Unassembled WGS sequence"/>
</dbReference>
<dbReference type="InterPro" id="IPR001647">
    <property type="entry name" value="HTH_TetR"/>
</dbReference>
<dbReference type="InterPro" id="IPR009057">
    <property type="entry name" value="Homeodomain-like_sf"/>
</dbReference>
<comment type="caution">
    <text evidence="4">The sequence shown here is derived from an EMBL/GenBank/DDBJ whole genome shotgun (WGS) entry which is preliminary data.</text>
</comment>
<dbReference type="SUPFAM" id="SSF48498">
    <property type="entry name" value="Tetracyclin repressor-like, C-terminal domain"/>
    <property type="match status" value="1"/>
</dbReference>
<dbReference type="PANTHER" id="PTHR30055:SF222">
    <property type="entry name" value="REGULATORY PROTEIN"/>
    <property type="match status" value="1"/>
</dbReference>
<sequence length="218" mass="25085">MTNILDTIIAQAKLSKKETVKQQRIVESAIALFAEKGYANTSTSEIARASGVAEATIFRHYGTKDNLLLSVIVPFLKEFNPLLMQDVIQTVKPEDHETFEDFLTALLRNRAAFLQENKEIFQIVVKELLYREELRKDLLPHIQLDLVLKHMYKALDRYKASGELADLPNEMLMRMIFTCIGGYFATRFILLPERSEAQYEQELKMLLRFILDGVRGKG</sequence>
<feature type="DNA-binding region" description="H-T-H motif" evidence="2">
    <location>
        <begin position="42"/>
        <end position="61"/>
    </location>
</feature>
<dbReference type="Gene3D" id="1.10.357.10">
    <property type="entry name" value="Tetracycline Repressor, domain 2"/>
    <property type="match status" value="1"/>
</dbReference>
<organism evidence="4 5">
    <name type="scientific">Paenibacillus phyllosphaerae</name>
    <dbReference type="NCBI Taxonomy" id="274593"/>
    <lineage>
        <taxon>Bacteria</taxon>
        <taxon>Bacillati</taxon>
        <taxon>Bacillota</taxon>
        <taxon>Bacilli</taxon>
        <taxon>Bacillales</taxon>
        <taxon>Paenibacillaceae</taxon>
        <taxon>Paenibacillus</taxon>
    </lineage>
</organism>
<dbReference type="EMBL" id="JACHXK010000006">
    <property type="protein sequence ID" value="MBB3111196.1"/>
    <property type="molecule type" value="Genomic_DNA"/>
</dbReference>
<dbReference type="PRINTS" id="PR00455">
    <property type="entry name" value="HTHTETR"/>
</dbReference>
<name>A0A7W5AZM1_9BACL</name>
<gene>
    <name evidence="4" type="ORF">FHS18_003264</name>
</gene>
<keyword evidence="1 2" id="KW-0238">DNA-binding</keyword>
<keyword evidence="5" id="KW-1185">Reference proteome</keyword>
<dbReference type="Pfam" id="PF00440">
    <property type="entry name" value="TetR_N"/>
    <property type="match status" value="1"/>
</dbReference>
<accession>A0A7W5AZM1</accession>
<dbReference type="PANTHER" id="PTHR30055">
    <property type="entry name" value="HTH-TYPE TRANSCRIPTIONAL REGULATOR RUTR"/>
    <property type="match status" value="1"/>
</dbReference>